<evidence type="ECO:0000313" key="6">
    <source>
        <dbReference type="EMBL" id="TLS51873.1"/>
    </source>
</evidence>
<reference evidence="6 7" key="1">
    <citation type="submission" date="2019-05" db="EMBL/GenBank/DDBJ databases">
        <authorList>
            <person name="Narsing Rao M.P."/>
            <person name="Li W.J."/>
        </authorList>
    </citation>
    <scope>NUCLEOTIDE SEQUENCE [LARGE SCALE GENOMIC DNA]</scope>
    <source>
        <strain evidence="6 7">SYSU_K30003</strain>
    </source>
</reference>
<dbReference type="PROSITE" id="PS01124">
    <property type="entry name" value="HTH_ARAC_FAMILY_2"/>
    <property type="match status" value="1"/>
</dbReference>
<dbReference type="Proteomes" id="UP000309676">
    <property type="component" value="Unassembled WGS sequence"/>
</dbReference>
<feature type="transmembrane region" description="Helical" evidence="4">
    <location>
        <begin position="321"/>
        <end position="340"/>
    </location>
</feature>
<evidence type="ECO:0000256" key="3">
    <source>
        <dbReference type="ARBA" id="ARBA00023163"/>
    </source>
</evidence>
<dbReference type="EMBL" id="VCIW01000007">
    <property type="protein sequence ID" value="TLS51873.1"/>
    <property type="molecule type" value="Genomic_DNA"/>
</dbReference>
<sequence>MEDVTVPCSEDADTEAKHYMNVVGVYRSKKYLQRILTTITLVLVGLLIVSSAAIYYTSEKTVLLMQRDTNEKILAQVNFNIANMNDVISNMAASLYFDPELVPLMTTKNIHIMDLIKKQNRLDSVVNATSFLHSIVVYNGFSDQVYSGGDSVFRHPESVAAAKLKAFLKEADGVVKMRLIPLHLFSKEPKVDVLSFMMYDESRSYNGKDSVFILNVKPEWLFDNVKMINDLAVKQASAIFLVDGRGNVLDSAGLRPAAIAEWESIRRLPELSAQGYGDFVIDVDGEKSLVTYSDTGISDLRVVTVQAYSAVLSDLLRMRTAAVAITIGFLIASVIVSLWVSHKLYEPVARLMNRIRKYEDDHQIRQQPDYDELSYASTAYEQAMENLNRAREHAKDKQKTLMQYDLRRLITDSATMTKGQFDQLIAQHRLPIRSQGAYTLAVLRIAEYGRRKDREADWPLFRFAISNIAQEIVSADSECISIDMRDDHLVVLLQRGGDVGDLVPTFESVQRVVREYYRLTIVVALSEPFEAYPSIAKQYDRTLQYSMYSIVYGPSRVILPHTVAENIENIAYQLPGDVEKKLVEGLKAADRKQLDDALDRAIAHISKLNSDFIMFSVMQVVVLIKNTIKEIGENRLQSIALDVNAFNRDVLNIQSLDELRELVSGLFRDIAEHGKSGKEERNDIVTETVKDIIKENYKDPNLNMQGLSSMVRISYDYLGRLFKKNETMSISDYINEVRLEQARILLETKDYSVSQIMEQVGFTNHSYFFKLFKKKFGTTPREYRLKKSLSP</sequence>
<gene>
    <name evidence="6" type="ORF">FE782_13280</name>
</gene>
<dbReference type="CDD" id="cd18774">
    <property type="entry name" value="PDC2_HK_sensor"/>
    <property type="match status" value="1"/>
</dbReference>
<dbReference type="InterPro" id="IPR020449">
    <property type="entry name" value="Tscrpt_reg_AraC-type_HTH"/>
</dbReference>
<dbReference type="SMART" id="SM00342">
    <property type="entry name" value="HTH_ARAC"/>
    <property type="match status" value="1"/>
</dbReference>
<evidence type="ECO:0000256" key="2">
    <source>
        <dbReference type="ARBA" id="ARBA00023125"/>
    </source>
</evidence>
<comment type="caution">
    <text evidence="6">The sequence shown here is derived from an EMBL/GenBank/DDBJ whole genome shotgun (WGS) entry which is preliminary data.</text>
</comment>
<name>A0A5R9GGK6_9BACL</name>
<evidence type="ECO:0000313" key="7">
    <source>
        <dbReference type="Proteomes" id="UP000309676"/>
    </source>
</evidence>
<feature type="domain" description="HTH araC/xylS-type" evidence="5">
    <location>
        <begin position="687"/>
        <end position="786"/>
    </location>
</feature>
<dbReference type="GO" id="GO:0043565">
    <property type="term" value="F:sequence-specific DNA binding"/>
    <property type="evidence" value="ECO:0007669"/>
    <property type="project" value="InterPro"/>
</dbReference>
<organism evidence="6 7">
    <name type="scientific">Paenibacillus antri</name>
    <dbReference type="NCBI Taxonomy" id="2582848"/>
    <lineage>
        <taxon>Bacteria</taxon>
        <taxon>Bacillati</taxon>
        <taxon>Bacillota</taxon>
        <taxon>Bacilli</taxon>
        <taxon>Bacillales</taxon>
        <taxon>Paenibacillaceae</taxon>
        <taxon>Paenibacillus</taxon>
    </lineage>
</organism>
<keyword evidence="4" id="KW-0812">Transmembrane</keyword>
<accession>A0A5R9GGK6</accession>
<keyword evidence="7" id="KW-1185">Reference proteome</keyword>
<keyword evidence="3" id="KW-0804">Transcription</keyword>
<feature type="transmembrane region" description="Helical" evidence="4">
    <location>
        <begin position="35"/>
        <end position="57"/>
    </location>
</feature>
<keyword evidence="2" id="KW-0238">DNA-binding</keyword>
<dbReference type="PRINTS" id="PR00032">
    <property type="entry name" value="HTHARAC"/>
</dbReference>
<evidence type="ECO:0000256" key="1">
    <source>
        <dbReference type="ARBA" id="ARBA00023015"/>
    </source>
</evidence>
<dbReference type="Pfam" id="PF12833">
    <property type="entry name" value="HTH_18"/>
    <property type="match status" value="1"/>
</dbReference>
<dbReference type="PANTHER" id="PTHR43280:SF2">
    <property type="entry name" value="HTH-TYPE TRANSCRIPTIONAL REGULATOR EXSA"/>
    <property type="match status" value="1"/>
</dbReference>
<evidence type="ECO:0000259" key="5">
    <source>
        <dbReference type="PROSITE" id="PS01124"/>
    </source>
</evidence>
<proteinExistence type="predicted"/>
<dbReference type="InterPro" id="IPR009057">
    <property type="entry name" value="Homeodomain-like_sf"/>
</dbReference>
<protein>
    <submittedName>
        <fullName evidence="6">Helix-turn-helix domain-containing protein</fullName>
    </submittedName>
</protein>
<dbReference type="InterPro" id="IPR018060">
    <property type="entry name" value="HTH_AraC"/>
</dbReference>
<dbReference type="GO" id="GO:0003700">
    <property type="term" value="F:DNA-binding transcription factor activity"/>
    <property type="evidence" value="ECO:0007669"/>
    <property type="project" value="InterPro"/>
</dbReference>
<keyword evidence="4" id="KW-0472">Membrane</keyword>
<keyword evidence="1" id="KW-0805">Transcription regulation</keyword>
<dbReference type="Gene3D" id="1.10.10.60">
    <property type="entry name" value="Homeodomain-like"/>
    <property type="match status" value="2"/>
</dbReference>
<dbReference type="AlphaFoldDB" id="A0A5R9GGK6"/>
<dbReference type="SUPFAM" id="SSF46689">
    <property type="entry name" value="Homeodomain-like"/>
    <property type="match status" value="1"/>
</dbReference>
<dbReference type="PANTHER" id="PTHR43280">
    <property type="entry name" value="ARAC-FAMILY TRANSCRIPTIONAL REGULATOR"/>
    <property type="match status" value="1"/>
</dbReference>
<keyword evidence="4" id="KW-1133">Transmembrane helix</keyword>
<evidence type="ECO:0000256" key="4">
    <source>
        <dbReference type="SAM" id="Phobius"/>
    </source>
</evidence>